<accession>A0A511XFI2</accession>
<gene>
    <name evidence="1" type="ORF">ANI02nite_36000</name>
</gene>
<comment type="caution">
    <text evidence="1">The sequence shown here is derived from an EMBL/GenBank/DDBJ whole genome shotgun (WGS) entry which is preliminary data.</text>
</comment>
<name>A0A511XFI2_9PROT</name>
<dbReference type="RefSeq" id="WP_035376952.1">
    <property type="nucleotide sequence ID" value="NZ_BAPG01000122.1"/>
</dbReference>
<dbReference type="AlphaFoldDB" id="A0A511XFI2"/>
<dbReference type="STRING" id="1120919.GCA_000429165_02150"/>
<sequence>MNQEYVSIAVAAVEGLVQITPVVVEDIVALLKPLKEGRAPTDAEWAFARRQLDDGNAALQAG</sequence>
<dbReference type="OrthoDB" id="7222836at2"/>
<protein>
    <submittedName>
        <fullName evidence="1">Uncharacterized protein</fullName>
    </submittedName>
</protein>
<organism evidence="1 2">
    <name type="scientific">Acetobacter nitrogenifigens DSM 23921 = NBRC 105050</name>
    <dbReference type="NCBI Taxonomy" id="1120919"/>
    <lineage>
        <taxon>Bacteria</taxon>
        <taxon>Pseudomonadati</taxon>
        <taxon>Pseudomonadota</taxon>
        <taxon>Alphaproteobacteria</taxon>
        <taxon>Acetobacterales</taxon>
        <taxon>Acetobacteraceae</taxon>
        <taxon>Acetobacter</taxon>
    </lineage>
</organism>
<proteinExistence type="predicted"/>
<evidence type="ECO:0000313" key="1">
    <source>
        <dbReference type="EMBL" id="GEN61716.1"/>
    </source>
</evidence>
<dbReference type="EMBL" id="BJYF01000063">
    <property type="protein sequence ID" value="GEN61716.1"/>
    <property type="molecule type" value="Genomic_DNA"/>
</dbReference>
<keyword evidence="2" id="KW-1185">Reference proteome</keyword>
<reference evidence="1 2" key="1">
    <citation type="submission" date="2019-07" db="EMBL/GenBank/DDBJ databases">
        <title>Whole genome shotgun sequence of Acetobacter nitrogenifigens NBRC 105050.</title>
        <authorList>
            <person name="Hosoyama A."/>
            <person name="Uohara A."/>
            <person name="Ohji S."/>
            <person name="Ichikawa N."/>
        </authorList>
    </citation>
    <scope>NUCLEOTIDE SEQUENCE [LARGE SCALE GENOMIC DNA]</scope>
    <source>
        <strain evidence="1 2">NBRC 105050</strain>
    </source>
</reference>
<dbReference type="Proteomes" id="UP000321635">
    <property type="component" value="Unassembled WGS sequence"/>
</dbReference>
<evidence type="ECO:0000313" key="2">
    <source>
        <dbReference type="Proteomes" id="UP000321635"/>
    </source>
</evidence>